<name>A0A8S9UFY6_PHYIN</name>
<dbReference type="EMBL" id="JAACNO010001843">
    <property type="protein sequence ID" value="KAF4137288.1"/>
    <property type="molecule type" value="Genomic_DNA"/>
</dbReference>
<organism evidence="1 2">
    <name type="scientific">Phytophthora infestans</name>
    <name type="common">Potato late blight agent</name>
    <name type="synonym">Botrytis infestans</name>
    <dbReference type="NCBI Taxonomy" id="4787"/>
    <lineage>
        <taxon>Eukaryota</taxon>
        <taxon>Sar</taxon>
        <taxon>Stramenopiles</taxon>
        <taxon>Oomycota</taxon>
        <taxon>Peronosporomycetes</taxon>
        <taxon>Peronosporales</taxon>
        <taxon>Peronosporaceae</taxon>
        <taxon>Phytophthora</taxon>
    </lineage>
</organism>
<dbReference type="AlphaFoldDB" id="A0A8S9UFY6"/>
<evidence type="ECO:0000313" key="1">
    <source>
        <dbReference type="EMBL" id="KAF4137288.1"/>
    </source>
</evidence>
<comment type="caution">
    <text evidence="1">The sequence shown here is derived from an EMBL/GenBank/DDBJ whole genome shotgun (WGS) entry which is preliminary data.</text>
</comment>
<protein>
    <submittedName>
        <fullName evidence="1">Uncharacterized protein</fullName>
    </submittedName>
</protein>
<evidence type="ECO:0000313" key="2">
    <source>
        <dbReference type="Proteomes" id="UP000704712"/>
    </source>
</evidence>
<accession>A0A8S9UFY6</accession>
<reference evidence="1" key="1">
    <citation type="submission" date="2020-03" db="EMBL/GenBank/DDBJ databases">
        <title>Hybrid Assembly of Korean Phytophthora infestans isolates.</title>
        <authorList>
            <person name="Prokchorchik M."/>
            <person name="Lee Y."/>
            <person name="Seo J."/>
            <person name="Cho J.-H."/>
            <person name="Park Y.-E."/>
            <person name="Jang D.-C."/>
            <person name="Im J.-S."/>
            <person name="Choi J.-G."/>
            <person name="Park H.-J."/>
            <person name="Lee G.-B."/>
            <person name="Lee Y.-G."/>
            <person name="Hong S.-Y."/>
            <person name="Cho K."/>
            <person name="Sohn K.H."/>
        </authorList>
    </citation>
    <scope>NUCLEOTIDE SEQUENCE</scope>
    <source>
        <strain evidence="1">KR_2_A2</strain>
    </source>
</reference>
<sequence>MPRTEDAEAFGVVRSLAKTMACVALSGRPQWRTCATTSVVKTFLRLCRSMLECLTGSHYDSYELNEYPLLSLFRYVRFSTYAVTTGLLLPHAKSILGDTIDLLLEYDFGHRYYVTIRRHADELFSWPRFRWSTSARTVSHQWRLCLYITTGFLPR</sequence>
<dbReference type="Proteomes" id="UP000704712">
    <property type="component" value="Unassembled WGS sequence"/>
</dbReference>
<proteinExistence type="predicted"/>
<gene>
    <name evidence="1" type="ORF">GN958_ATG13551</name>
</gene>